<dbReference type="Pfam" id="PF13843">
    <property type="entry name" value="DDE_Tnp_1_7"/>
    <property type="match status" value="1"/>
</dbReference>
<dbReference type="InterPro" id="IPR029526">
    <property type="entry name" value="PGBD"/>
</dbReference>
<organism evidence="3">
    <name type="scientific">Bactrocera latifrons</name>
    <name type="common">Malaysian fruit fly</name>
    <name type="synonym">Chaetodacus latifrons</name>
    <dbReference type="NCBI Taxonomy" id="174628"/>
    <lineage>
        <taxon>Eukaryota</taxon>
        <taxon>Metazoa</taxon>
        <taxon>Ecdysozoa</taxon>
        <taxon>Arthropoda</taxon>
        <taxon>Hexapoda</taxon>
        <taxon>Insecta</taxon>
        <taxon>Pterygota</taxon>
        <taxon>Neoptera</taxon>
        <taxon>Endopterygota</taxon>
        <taxon>Diptera</taxon>
        <taxon>Brachycera</taxon>
        <taxon>Muscomorpha</taxon>
        <taxon>Tephritoidea</taxon>
        <taxon>Tephritidae</taxon>
        <taxon>Bactrocera</taxon>
        <taxon>Bactrocera</taxon>
    </lineage>
</organism>
<evidence type="ECO:0000313" key="2">
    <source>
        <dbReference type="EMBL" id="JAI29555.1"/>
    </source>
</evidence>
<accession>A0A0K8V529</accession>
<dbReference type="EMBL" id="GDHF01008189">
    <property type="protein sequence ID" value="JAI44125.1"/>
    <property type="molecule type" value="Transcribed_RNA"/>
</dbReference>
<feature type="domain" description="PiggyBac transposable element-derived protein" evidence="1">
    <location>
        <begin position="17"/>
        <end position="104"/>
    </location>
</feature>
<reference evidence="3" key="1">
    <citation type="submission" date="2015-06" db="EMBL/GenBank/DDBJ databases">
        <authorList>
            <person name="Hoefler B.C."/>
            <person name="Straight P.D."/>
        </authorList>
    </citation>
    <scope>NUCLEOTIDE SEQUENCE</scope>
</reference>
<proteinExistence type="predicted"/>
<dbReference type="PANTHER" id="PTHR46599">
    <property type="entry name" value="PIGGYBAC TRANSPOSABLE ELEMENT-DERIVED PROTEIN 4"/>
    <property type="match status" value="1"/>
</dbReference>
<protein>
    <recommendedName>
        <fullName evidence="1">PiggyBac transposable element-derived protein domain-containing protein</fullName>
    </recommendedName>
</protein>
<gene>
    <name evidence="4" type="ORF">c1_g4_i3</name>
    <name evidence="2" type="ORF">c1_g4_i6</name>
    <name evidence="3" type="ORF">c1_g4_i7</name>
</gene>
<name>A0A0K8V529_BACLA</name>
<sequence>MSNYFQRERDTISANTFPLSLKKYDIKIFWLVDAKPNYPLAGEVYLGAQPNEQRSLGIARNFVMRLSNQYLDSGVNITMDNFSTSYELAEDLLVRNTRLVVFTSSEEANKRDVFASVFCFSKSMQLVSFTVHSKMY</sequence>
<evidence type="ECO:0000313" key="3">
    <source>
        <dbReference type="EMBL" id="JAI33838.1"/>
    </source>
</evidence>
<dbReference type="EMBL" id="GDHF01022759">
    <property type="protein sequence ID" value="JAI29555.1"/>
    <property type="molecule type" value="Transcribed_RNA"/>
</dbReference>
<dbReference type="PANTHER" id="PTHR46599:SF6">
    <property type="entry name" value="DUAL SPECIFICITY PHOSPHATASE 26"/>
    <property type="match status" value="1"/>
</dbReference>
<evidence type="ECO:0000259" key="1">
    <source>
        <dbReference type="Pfam" id="PF13843"/>
    </source>
</evidence>
<dbReference type="AlphaFoldDB" id="A0A0K8V529"/>
<evidence type="ECO:0000313" key="4">
    <source>
        <dbReference type="EMBL" id="JAI44125.1"/>
    </source>
</evidence>
<dbReference type="EMBL" id="GDHF01018476">
    <property type="protein sequence ID" value="JAI33838.1"/>
    <property type="molecule type" value="Transcribed_RNA"/>
</dbReference>